<organism evidence="1 2">
    <name type="scientific">Amnimonas aquatica</name>
    <dbReference type="NCBI Taxonomy" id="2094561"/>
    <lineage>
        <taxon>Bacteria</taxon>
        <taxon>Pseudomonadati</taxon>
        <taxon>Pseudomonadota</taxon>
        <taxon>Gammaproteobacteria</taxon>
        <taxon>Moraxellales</taxon>
        <taxon>Moraxellaceae</taxon>
        <taxon>Amnimonas</taxon>
    </lineage>
</organism>
<dbReference type="PANTHER" id="PTHR34387">
    <property type="entry name" value="SLR1258 PROTEIN"/>
    <property type="match status" value="1"/>
</dbReference>
<dbReference type="InterPro" id="IPR007497">
    <property type="entry name" value="SIMPL/DUF541"/>
</dbReference>
<dbReference type="InterPro" id="IPR052022">
    <property type="entry name" value="26kDa_periplasmic_antigen"/>
</dbReference>
<dbReference type="GO" id="GO:0006974">
    <property type="term" value="P:DNA damage response"/>
    <property type="evidence" value="ECO:0007669"/>
    <property type="project" value="TreeGrafter"/>
</dbReference>
<evidence type="ECO:0000313" key="2">
    <source>
        <dbReference type="Proteomes" id="UP000243900"/>
    </source>
</evidence>
<reference evidence="2" key="1">
    <citation type="submission" date="2018-02" db="EMBL/GenBank/DDBJ databases">
        <title>Genome sequencing of Solimonas sp. HR-BB.</title>
        <authorList>
            <person name="Lee Y."/>
            <person name="Jeon C.O."/>
        </authorList>
    </citation>
    <scope>NUCLEOTIDE SEQUENCE [LARGE SCALE GENOMIC DNA]</scope>
    <source>
        <strain evidence="2">HR-E</strain>
    </source>
</reference>
<evidence type="ECO:0008006" key="3">
    <source>
        <dbReference type="Google" id="ProtNLM"/>
    </source>
</evidence>
<proteinExistence type="predicted"/>
<accession>A0A2P6AVI1</accession>
<dbReference type="Gene3D" id="3.30.70.2970">
    <property type="entry name" value="Protein of unknown function (DUF541), domain 2"/>
    <property type="match status" value="1"/>
</dbReference>
<protein>
    <recommendedName>
        <fullName evidence="3">SIMPL domain-containing protein</fullName>
    </recommendedName>
</protein>
<dbReference type="Pfam" id="PF04402">
    <property type="entry name" value="SIMPL"/>
    <property type="match status" value="1"/>
</dbReference>
<comment type="caution">
    <text evidence="1">The sequence shown here is derived from an EMBL/GenBank/DDBJ whole genome shotgun (WGS) entry which is preliminary data.</text>
</comment>
<dbReference type="AlphaFoldDB" id="A0A2P6AVI1"/>
<keyword evidence="2" id="KW-1185">Reference proteome</keyword>
<name>A0A2P6AVI1_9GAMM</name>
<gene>
    <name evidence="1" type="ORF">C5O18_00065</name>
</gene>
<dbReference type="PANTHER" id="PTHR34387:SF1">
    <property type="entry name" value="PERIPLASMIC IMMUNOGENIC PROTEIN"/>
    <property type="match status" value="1"/>
</dbReference>
<evidence type="ECO:0000313" key="1">
    <source>
        <dbReference type="EMBL" id="PQA52353.1"/>
    </source>
</evidence>
<dbReference type="EMBL" id="PTQZ01000001">
    <property type="protein sequence ID" value="PQA52353.1"/>
    <property type="molecule type" value="Genomic_DNA"/>
</dbReference>
<dbReference type="Gene3D" id="3.30.110.170">
    <property type="entry name" value="Protein of unknown function (DUF541), domain 1"/>
    <property type="match status" value="1"/>
</dbReference>
<sequence>MSSSVELARILRSRPEGRSRCAPVHGEFFMKNHFSPLALSGLAFALALAAPAMAAEPQPMNRVDFQTEVSQVLPNDLLRATLSVEVNDRDPAAVARGLTLAMNNALARAKAFPTVKVSSGNQRNWPIYGKTQKLESWRGRAELTVESKDFKAAGELLAQLQDSLQLQGLGFVVSEETRQDIERQLTSEAIAAFRSKADAVRQAWGAKGYQLVQMNLGSTGGGYFPRAPMMMAMKASADEAAPVPEMAGGESRLSVSVNGTIQLQP</sequence>
<dbReference type="Proteomes" id="UP000243900">
    <property type="component" value="Unassembled WGS sequence"/>
</dbReference>